<evidence type="ECO:0000259" key="5">
    <source>
        <dbReference type="PROSITE" id="PS50008"/>
    </source>
</evidence>
<evidence type="ECO:0000313" key="7">
    <source>
        <dbReference type="Proteomes" id="UP000294682"/>
    </source>
</evidence>
<dbReference type="InterPro" id="IPR037018">
    <property type="entry name" value="GH65_N"/>
</dbReference>
<evidence type="ECO:0000256" key="1">
    <source>
        <dbReference type="ARBA" id="ARBA00022676"/>
    </source>
</evidence>
<dbReference type="Gene3D" id="1.50.10.10">
    <property type="match status" value="1"/>
</dbReference>
<feature type="compositionally biased region" description="Basic and acidic residues" evidence="3">
    <location>
        <begin position="1195"/>
        <end position="1212"/>
    </location>
</feature>
<keyword evidence="7" id="KW-1185">Reference proteome</keyword>
<feature type="region of interest" description="Disordered" evidence="3">
    <location>
        <begin position="1192"/>
        <end position="1217"/>
    </location>
</feature>
<dbReference type="InterPro" id="IPR052047">
    <property type="entry name" value="GH94_Enzymes"/>
</dbReference>
<feature type="domain" description="PI-PLC Y-box" evidence="5">
    <location>
        <begin position="2232"/>
        <end position="2296"/>
    </location>
</feature>
<organism evidence="6 7">
    <name type="scientific">Harryflintia acetispora</name>
    <dbReference type="NCBI Taxonomy" id="1849041"/>
    <lineage>
        <taxon>Bacteria</taxon>
        <taxon>Bacillati</taxon>
        <taxon>Bacillota</taxon>
        <taxon>Clostridia</taxon>
        <taxon>Eubacteriales</taxon>
        <taxon>Oscillospiraceae</taxon>
        <taxon>Harryflintia</taxon>
    </lineage>
</organism>
<dbReference type="InterPro" id="IPR019282">
    <property type="entry name" value="Glycoamylase-like_cons_dom"/>
</dbReference>
<gene>
    <name evidence="6" type="ORF">EDD78_105191</name>
</gene>
<dbReference type="InterPro" id="IPR033432">
    <property type="entry name" value="GH94_catalytic"/>
</dbReference>
<keyword evidence="4" id="KW-1133">Transmembrane helix</keyword>
<feature type="transmembrane region" description="Helical" evidence="4">
    <location>
        <begin position="218"/>
        <end position="249"/>
    </location>
</feature>
<dbReference type="EMBL" id="SLUK01000005">
    <property type="protein sequence ID" value="TCL43557.1"/>
    <property type="molecule type" value="Genomic_DNA"/>
</dbReference>
<dbReference type="InterPro" id="IPR008928">
    <property type="entry name" value="6-hairpin_glycosidase_sf"/>
</dbReference>
<dbReference type="GO" id="GO:0006629">
    <property type="term" value="P:lipid metabolic process"/>
    <property type="evidence" value="ECO:0007669"/>
    <property type="project" value="InterPro"/>
</dbReference>
<dbReference type="Proteomes" id="UP000294682">
    <property type="component" value="Unassembled WGS sequence"/>
</dbReference>
<dbReference type="GO" id="GO:0035556">
    <property type="term" value="P:intracellular signal transduction"/>
    <property type="evidence" value="ECO:0007669"/>
    <property type="project" value="InterPro"/>
</dbReference>
<evidence type="ECO:0000256" key="2">
    <source>
        <dbReference type="ARBA" id="ARBA00022679"/>
    </source>
</evidence>
<dbReference type="Gene3D" id="2.60.420.10">
    <property type="entry name" value="Maltose phosphorylase, domain 3"/>
    <property type="match status" value="1"/>
</dbReference>
<dbReference type="InterPro" id="IPR012341">
    <property type="entry name" value="6hp_glycosidase-like_sf"/>
</dbReference>
<dbReference type="PROSITE" id="PS50008">
    <property type="entry name" value="PIPLC_Y_DOMAIN"/>
    <property type="match status" value="1"/>
</dbReference>
<dbReference type="Pfam" id="PF17167">
    <property type="entry name" value="Glyco_hydro_94"/>
    <property type="match status" value="1"/>
</dbReference>
<dbReference type="InterPro" id="IPR001711">
    <property type="entry name" value="PLipase_C_Pinositol-sp_Y"/>
</dbReference>
<dbReference type="Gene3D" id="1.50.10.140">
    <property type="match status" value="1"/>
</dbReference>
<name>A0A9X8UJK1_9FIRM</name>
<dbReference type="PANTHER" id="PTHR37469:SF2">
    <property type="entry name" value="CELLOBIONIC ACID PHOSPHORYLASE"/>
    <property type="match status" value="1"/>
</dbReference>
<evidence type="ECO:0000256" key="4">
    <source>
        <dbReference type="SAM" id="Phobius"/>
    </source>
</evidence>
<dbReference type="Pfam" id="PF10091">
    <property type="entry name" value="Glycoamylase"/>
    <property type="match status" value="1"/>
</dbReference>
<keyword evidence="4" id="KW-0812">Transmembrane</keyword>
<dbReference type="SUPFAM" id="SSF48208">
    <property type="entry name" value="Six-hairpin glycosidases"/>
    <property type="match status" value="1"/>
</dbReference>
<keyword evidence="4" id="KW-0472">Membrane</keyword>
<keyword evidence="1" id="KW-0328">Glycosyltransferase</keyword>
<dbReference type="GO" id="GO:0004435">
    <property type="term" value="F:phosphatidylinositol-4,5-bisphosphate phospholipase C activity"/>
    <property type="evidence" value="ECO:0007669"/>
    <property type="project" value="InterPro"/>
</dbReference>
<protein>
    <submittedName>
        <fullName evidence="6">Cyclic beta-1,2-glucan synthetase</fullName>
    </submittedName>
</protein>
<dbReference type="SMART" id="SM01068">
    <property type="entry name" value="CBM_X"/>
    <property type="match status" value="1"/>
</dbReference>
<dbReference type="PANTHER" id="PTHR37469">
    <property type="entry name" value="CELLOBIONIC ACID PHOSPHORYLASE-RELATED"/>
    <property type="match status" value="1"/>
</dbReference>
<accession>A0A9X8UJK1</accession>
<reference evidence="6 7" key="1">
    <citation type="submission" date="2019-03" db="EMBL/GenBank/DDBJ databases">
        <title>Genomic Encyclopedia of Type Strains, Phase IV (KMG-IV): sequencing the most valuable type-strain genomes for metagenomic binning, comparative biology and taxonomic classification.</title>
        <authorList>
            <person name="Goeker M."/>
        </authorList>
    </citation>
    <scope>NUCLEOTIDE SEQUENCE [LARGE SCALE GENOMIC DNA]</scope>
    <source>
        <strain evidence="6 7">DSM 100433</strain>
    </source>
</reference>
<evidence type="ECO:0000256" key="3">
    <source>
        <dbReference type="SAM" id="MobiDB-lite"/>
    </source>
</evidence>
<dbReference type="Gene3D" id="2.70.98.40">
    <property type="entry name" value="Glycoside hydrolase, family 65, N-terminal domain"/>
    <property type="match status" value="2"/>
</dbReference>
<comment type="caution">
    <text evidence="6">The sequence shown here is derived from an EMBL/GenBank/DDBJ whole genome shotgun (WGS) entry which is preliminary data.</text>
</comment>
<sequence>MRQEPGERGALGQWLLDNFYLLEGEYLQALRSLRDVRDKDGVCLLAQVWAEGFCARRLPVAQREAGEFLRQLCACMYLSFEQLSLCEAALRAALLHTAHSALALPAEAAAAAIGYAVGGLRDVGSVDFVSLTASVSAIEAILLRDPSGVYPRMDKESRTGYRELVYRIARRTGTGERTVAEKAVASAAGSDTEPQNHVGYHLLYHPALKAQQGRHRAFFLWGSVLCTLLPALGCALLAGSPVPGLLLLLPLYEPVREFMQGLSLRGLPPVMLPRMDLQKVPAAEAYTLVTVSALLDGKDLEKRLEERLEGLYLSNRTAPLGFLLLGDLPTADRPQLAKDSSALDGAQRAVERLNERYGQRFFLFVRARSWSPTEESYSGWERKRGAIGELVRYLHGEETSACRVVGDLGVMQSARYLLALDSDTRLHFDTAALLIASALHPLCRPRLDAETGYVKEGYGLLIPRLCSELCAPNATPFARLMTGCGGVSGYDQPGRDAYQDLFGQAIFTGKGLIDLNCFYKAGLCLPPGQVLSHDILEGGLLGCGLVGEVEMSDGEPQTFSSWLRRAHRWMRGDWQNLLFLRRSFRLSGKRYRYRTKGVVRLQLVNNLLRSLAPVMAALALLLSPLMGSRAAAVLAGGVFLAVAGRPVLGALRALWRGGAAVLLRRTFSGALPQVYDQLGRAAFWCITLFARAQNSLDALLRALWRTFASRKHLLEWTTAAQSEGRRDSLPGLLRRFLLPEALGVLLLLFGRYPALRLWGLVLALLVPFAHRTARRGEEAPTAGEHYDELRGYVADMVRFYDDYATAQRHFLPPDNVQLAPRYALAERTSPTNIGFMLLSWLAARDFELIDTPALLGKVGGTIDTLLTLETWNGHLYNWYDLRDLRVLHPAFVSSVDSGNLVCCLVALRQGLREYGAPGALLEKVGTLIARCDFSPLYDKARGLFSIGYDREEEKLSASHYDFLMSEARLLSYYAVATRQAGRKHWGNLSRTLSRCGPYQGPLSWTGTMFEYFMPHLLLPAYQNSLLHEALCYCLYCQRRRTGCLGLPWGISESGYYRFDNQLNYQYKAHGVQALGVKQGLDDELVLSPYSTFLALPFAPKSALRNLERLRESGLYADYGFYEAADCTPSRVGERMEPVRSFMAHHLGMSVVACANAALGNVMQRRFLADKTMASAAQFLQERIPKEAVVIKGMKQKQEEKRPQRPQEDRLRESFIPSPTAPRMTLLSGGLQEVLTDCGAGHLQLAGLDLTAREEDLLSGGMGIFCLARAGEELVSATAAPLYIKGQNEAVFEEERALFTGRGEGLELTMECRVCERESAALRTITVRSKSKEEQEISLLLYLEPTLLRDRDFSAHRSFARLFVTCRYDGGQNLLHFTRRQREGGEGYHLCAGFLEEQEFEFETDKIALLRPPLGLQSIGEFADRPFRSRRDSPNAVCALRLRFLLREGEGRTLRFALAAGKDETAAKNAFAALREGPLSFGRCPLMDGSAEGMIGLRLLPKLFYARPLQKKVLRAIEENRQGRQGLWGLSISGDYPIVTLPEEECGAGLPLCLLRLQRRLRQEGIPFDLVLLAKDAAHREELQREILSAGYGQSLEHQGGAFLLDGGALSKEQRTLLYAWSCYLSGKSTPTPPQAFLPARVRSALADPVGEEGLSVYGGVFDDGRFTVNRRSWAPYCHVLANPTFGTLLSDGSLGFSWAINARENKLSPWWGDPARDNRGERLFLKAGGELYDPVWGARASFGRSGARYEGTCGALHCTVTVRVPERGNRKEIAVSLENTGEQELPVLLAYYLEPVLGVERGTARMITGSAMPGGIVMKNESNTAVPGFCFLGTDAKNARPCFSRRRMLAGEWDQPGHLPGPDPCGALIVPKVLPPRRKEKVTFVLTFARREEAARKLAQLPLPRQGREEHILLETPDRYLNAFYNTLLHNQITASRLHGRTGFYQCSGAYGFRDQLQDAMNLALGDTQPLKVQIARCCAVQFLEGDVLHWWHRLPGERPFHGVRSRYSDDLLWLPLAIAEYLQKSGDESLLKKEIAYLAGEELREDEHERYFSPVRGACKESVYRHGLRALERGHNLSERGLAKIGGGDWNDGYSGVGSRGKGESIWLSLFLSMVLERYAPVCERMGESEAAERCRLRAAALRGAVDRHAWDGEWYARATFDSGGVMGSKESAECKIDSLPQSFALLAGMPDRERVDTALESAYKLLVDEEDMIVRLFWPPFEHSDPSPGYVQAYPRGIRENGGQYTHAAVWLAEAFLRAGQSERGWRLLQILNPAYRASDSKIAARYALEPYYIAADIYVNPALYGRGGWSIYTGAAGWFYRVAAEDLLGLRREGNTLALHPCLPPQWEGAKVLCHIGGSALTLRYCRLAGRRGLYVDGVAQERILLDGRPHEAEYYL</sequence>
<dbReference type="GO" id="GO:0016757">
    <property type="term" value="F:glycosyltransferase activity"/>
    <property type="evidence" value="ECO:0007669"/>
    <property type="project" value="UniProtKB-KW"/>
</dbReference>
<keyword evidence="2" id="KW-0808">Transferase</keyword>
<proteinExistence type="predicted"/>
<dbReference type="InterPro" id="IPR010383">
    <property type="entry name" value="Glyco_hydrolase_94_b-supersand"/>
</dbReference>
<dbReference type="GO" id="GO:0030246">
    <property type="term" value="F:carbohydrate binding"/>
    <property type="evidence" value="ECO:0007669"/>
    <property type="project" value="InterPro"/>
</dbReference>
<dbReference type="Pfam" id="PF06165">
    <property type="entry name" value="GH94_b-supersand"/>
    <property type="match status" value="2"/>
</dbReference>
<dbReference type="SUPFAM" id="SSF74650">
    <property type="entry name" value="Galactose mutarotase-like"/>
    <property type="match status" value="2"/>
</dbReference>
<evidence type="ECO:0000313" key="6">
    <source>
        <dbReference type="EMBL" id="TCL43557.1"/>
    </source>
</evidence>
<dbReference type="InterPro" id="IPR011013">
    <property type="entry name" value="Gal_mutarotase_sf_dom"/>
</dbReference>
<dbReference type="GO" id="GO:0005975">
    <property type="term" value="P:carbohydrate metabolic process"/>
    <property type="evidence" value="ECO:0007669"/>
    <property type="project" value="InterPro"/>
</dbReference>